<reference evidence="1 2" key="1">
    <citation type="journal article" date="2023" name="Plants (Basel)">
        <title>Bridging the Gap: Combining Genomics and Transcriptomics Approaches to Understand Stylosanthes scabra, an Orphan Legume from the Brazilian Caatinga.</title>
        <authorList>
            <person name="Ferreira-Neto J.R.C."/>
            <person name="da Silva M.D."/>
            <person name="Binneck E."/>
            <person name="de Melo N.F."/>
            <person name="da Silva R.H."/>
            <person name="de Melo A.L.T.M."/>
            <person name="Pandolfi V."/>
            <person name="Bustamante F.O."/>
            <person name="Brasileiro-Vidal A.C."/>
            <person name="Benko-Iseppon A.M."/>
        </authorList>
    </citation>
    <scope>NUCLEOTIDE SEQUENCE [LARGE SCALE GENOMIC DNA]</scope>
    <source>
        <tissue evidence="1">Leaves</tissue>
    </source>
</reference>
<proteinExistence type="predicted"/>
<gene>
    <name evidence="1" type="ORF">PIB30_086475</name>
</gene>
<accession>A0ABU6TTQ7</accession>
<evidence type="ECO:0008006" key="3">
    <source>
        <dbReference type="Google" id="ProtNLM"/>
    </source>
</evidence>
<evidence type="ECO:0000313" key="1">
    <source>
        <dbReference type="EMBL" id="MED6151864.1"/>
    </source>
</evidence>
<comment type="caution">
    <text evidence="1">The sequence shown here is derived from an EMBL/GenBank/DDBJ whole genome shotgun (WGS) entry which is preliminary data.</text>
</comment>
<dbReference type="EMBL" id="JASCZI010092104">
    <property type="protein sequence ID" value="MED6151864.1"/>
    <property type="molecule type" value="Genomic_DNA"/>
</dbReference>
<name>A0ABU6TTQ7_9FABA</name>
<protein>
    <recommendedName>
        <fullName evidence="3">Secreted protein</fullName>
    </recommendedName>
</protein>
<organism evidence="1 2">
    <name type="scientific">Stylosanthes scabra</name>
    <dbReference type="NCBI Taxonomy" id="79078"/>
    <lineage>
        <taxon>Eukaryota</taxon>
        <taxon>Viridiplantae</taxon>
        <taxon>Streptophyta</taxon>
        <taxon>Embryophyta</taxon>
        <taxon>Tracheophyta</taxon>
        <taxon>Spermatophyta</taxon>
        <taxon>Magnoliopsida</taxon>
        <taxon>eudicotyledons</taxon>
        <taxon>Gunneridae</taxon>
        <taxon>Pentapetalae</taxon>
        <taxon>rosids</taxon>
        <taxon>fabids</taxon>
        <taxon>Fabales</taxon>
        <taxon>Fabaceae</taxon>
        <taxon>Papilionoideae</taxon>
        <taxon>50 kb inversion clade</taxon>
        <taxon>dalbergioids sensu lato</taxon>
        <taxon>Dalbergieae</taxon>
        <taxon>Pterocarpus clade</taxon>
        <taxon>Stylosanthes</taxon>
    </lineage>
</organism>
<dbReference type="Proteomes" id="UP001341840">
    <property type="component" value="Unassembled WGS sequence"/>
</dbReference>
<keyword evidence="2" id="KW-1185">Reference proteome</keyword>
<sequence length="107" mass="11654">MSRIPRICVGLVRLWAELSSFHAYAWTSMPMRGPGMLGLCFIGFHAYTWCSTPHTWNLSCLEGGSMMSTHMLDVLHLCVGSGASGKVKATPRLPGARLSVRLNVSST</sequence>
<evidence type="ECO:0000313" key="2">
    <source>
        <dbReference type="Proteomes" id="UP001341840"/>
    </source>
</evidence>